<dbReference type="GO" id="GO:0008237">
    <property type="term" value="F:metallopeptidase activity"/>
    <property type="evidence" value="ECO:0007669"/>
    <property type="project" value="UniProtKB-KW"/>
</dbReference>
<comment type="caution">
    <text evidence="1">The sequence shown here is derived from an EMBL/GenBank/DDBJ whole genome shotgun (WGS) entry which is preliminary data.</text>
</comment>
<proteinExistence type="predicted"/>
<name>A0ABR3KNP8_TRISP</name>
<dbReference type="Proteomes" id="UP001558632">
    <property type="component" value="Unassembled WGS sequence"/>
</dbReference>
<evidence type="ECO:0000313" key="1">
    <source>
        <dbReference type="EMBL" id="KAL1242222.1"/>
    </source>
</evidence>
<gene>
    <name evidence="1" type="ORF">TSPI_11093</name>
</gene>
<organism evidence="1 2">
    <name type="scientific">Trichinella spiralis</name>
    <name type="common">Trichina worm</name>
    <dbReference type="NCBI Taxonomy" id="6334"/>
    <lineage>
        <taxon>Eukaryota</taxon>
        <taxon>Metazoa</taxon>
        <taxon>Ecdysozoa</taxon>
        <taxon>Nematoda</taxon>
        <taxon>Enoplea</taxon>
        <taxon>Dorylaimia</taxon>
        <taxon>Trichinellida</taxon>
        <taxon>Trichinellidae</taxon>
        <taxon>Trichinella</taxon>
    </lineage>
</organism>
<keyword evidence="1" id="KW-0645">Protease</keyword>
<reference evidence="1 2" key="1">
    <citation type="submission" date="2024-07" db="EMBL/GenBank/DDBJ databases">
        <title>Enhanced genomic and transcriptomic resources for Trichinella pseudospiralis and T. spiralis underpin the discovery of pronounced molecular differences between stages and species.</title>
        <authorList>
            <person name="Pasi K.K."/>
            <person name="La Rosa G."/>
            <person name="Gomez-Morales M.A."/>
            <person name="Tosini F."/>
            <person name="Sumanam S."/>
            <person name="Young N.D."/>
            <person name="Chang B.C."/>
            <person name="Robin G.B."/>
        </authorList>
    </citation>
    <scope>NUCLEOTIDE SEQUENCE [LARGE SCALE GENOMIC DNA]</scope>
    <source>
        <strain evidence="1">ISS534</strain>
    </source>
</reference>
<keyword evidence="1" id="KW-0378">Hydrolase</keyword>
<sequence>MEEVYLERDEHRLSIYFCVPGLVAGCNWVSRSPARPPVVPRRSNTDRKLASHLSPIHSQCHHHHHHHYYTLLSVHLHVASRQKLTIFGPSQWQDTLPSCGHAGKDCLDNDETVIDFFCSMLILLTTLIRQKVSRYR</sequence>
<accession>A0ABR3KNP8</accession>
<dbReference type="EMBL" id="JBEUSY010000217">
    <property type="protein sequence ID" value="KAL1242222.1"/>
    <property type="molecule type" value="Genomic_DNA"/>
</dbReference>
<protein>
    <submittedName>
        <fullName evidence="1">Matrix metalloproteinase-2</fullName>
    </submittedName>
</protein>
<keyword evidence="2" id="KW-1185">Reference proteome</keyword>
<keyword evidence="1" id="KW-0482">Metalloprotease</keyword>
<evidence type="ECO:0000313" key="2">
    <source>
        <dbReference type="Proteomes" id="UP001558632"/>
    </source>
</evidence>